<dbReference type="Proteomes" id="UP000249396">
    <property type="component" value="Unassembled WGS sequence"/>
</dbReference>
<dbReference type="GO" id="GO:0012505">
    <property type="term" value="C:endomembrane system"/>
    <property type="evidence" value="ECO:0007669"/>
    <property type="project" value="UniProtKB-SubCell"/>
</dbReference>
<name>A0A2W4QUD4_9GAMM</name>
<keyword evidence="6" id="KW-0406">Ion transport</keyword>
<dbReference type="InterPro" id="IPR020546">
    <property type="entry name" value="ATP_synth_F1_dsu/esu_N"/>
</dbReference>
<reference evidence="12 13" key="1">
    <citation type="journal article" date="2018" name="Aquat. Microb. Ecol.">
        <title>Gammaproteobacterial methanotrophs dominate.</title>
        <authorList>
            <person name="Rissanen A.J."/>
            <person name="Saarenheimo J."/>
            <person name="Tiirola M."/>
            <person name="Peura S."/>
            <person name="Aalto S.L."/>
            <person name="Karvinen A."/>
            <person name="Nykanen H."/>
        </authorList>
    </citation>
    <scope>NUCLEOTIDE SEQUENCE [LARGE SCALE GENOMIC DNA]</scope>
    <source>
        <strain evidence="12">AMbin10</strain>
    </source>
</reference>
<evidence type="ECO:0000256" key="4">
    <source>
        <dbReference type="ARBA" id="ARBA00014480"/>
    </source>
</evidence>
<keyword evidence="7" id="KW-0472">Membrane</keyword>
<gene>
    <name evidence="12" type="ORF">DM484_18155</name>
</gene>
<dbReference type="InterPro" id="IPR036771">
    <property type="entry name" value="ATPsynth_dsu/esu_N"/>
</dbReference>
<dbReference type="InterPro" id="IPR001469">
    <property type="entry name" value="ATP_synth_F1_dsu/esu"/>
</dbReference>
<dbReference type="GO" id="GO:0046933">
    <property type="term" value="F:proton-transporting ATP synthase activity, rotational mechanism"/>
    <property type="evidence" value="ECO:0007669"/>
    <property type="project" value="InterPro"/>
</dbReference>
<dbReference type="Pfam" id="PF02823">
    <property type="entry name" value="ATP-synt_DE_N"/>
    <property type="match status" value="1"/>
</dbReference>
<evidence type="ECO:0000256" key="9">
    <source>
        <dbReference type="ARBA" id="ARBA00030215"/>
    </source>
</evidence>
<keyword evidence="8" id="KW-0139">CF(1)</keyword>
<proteinExistence type="inferred from homology"/>
<keyword evidence="5" id="KW-0813">Transport</keyword>
<comment type="caution">
    <text evidence="12">The sequence shown here is derived from an EMBL/GenBank/DDBJ whole genome shotgun (WGS) entry which is preliminary data.</text>
</comment>
<comment type="subcellular location">
    <subcellularLocation>
        <location evidence="2">Endomembrane system</location>
        <topology evidence="2">Peripheral membrane protein</topology>
    </subcellularLocation>
</comment>
<evidence type="ECO:0000256" key="6">
    <source>
        <dbReference type="ARBA" id="ARBA00023065"/>
    </source>
</evidence>
<dbReference type="Gene3D" id="2.60.15.10">
    <property type="entry name" value="F0F1 ATP synthase delta/epsilon subunit, N-terminal"/>
    <property type="match status" value="1"/>
</dbReference>
<evidence type="ECO:0000256" key="8">
    <source>
        <dbReference type="ARBA" id="ARBA00023196"/>
    </source>
</evidence>
<dbReference type="AlphaFoldDB" id="A0A2W4QUD4"/>
<protein>
    <recommendedName>
        <fullName evidence="4">ATP synthase epsilon chain</fullName>
    </recommendedName>
    <alternativeName>
        <fullName evidence="10">ATP synthase F1 sector epsilon subunit</fullName>
    </alternativeName>
    <alternativeName>
        <fullName evidence="9">F-ATPase epsilon subunit</fullName>
    </alternativeName>
</protein>
<evidence type="ECO:0000256" key="2">
    <source>
        <dbReference type="ARBA" id="ARBA00004184"/>
    </source>
</evidence>
<sequence>MSQNFTLMLRDSSSAKRIDGVVSFVGEDASGSFGILPGHARIMSILELGLARFRRADEPWQYLAMPGAVLYFRDNLLSLSTRRYFIDDDYERITDTLTSQLLREEEASQEVRQSLAQLEQEMLKRLLKLGGGG</sequence>
<comment type="function">
    <text evidence="1">Produces ATP from ADP in the presence of a proton gradient across the membrane.</text>
</comment>
<evidence type="ECO:0000313" key="12">
    <source>
        <dbReference type="EMBL" id="PZN75651.1"/>
    </source>
</evidence>
<dbReference type="CDD" id="cd12152">
    <property type="entry name" value="F1-ATPase_delta"/>
    <property type="match status" value="1"/>
</dbReference>
<evidence type="ECO:0000259" key="11">
    <source>
        <dbReference type="Pfam" id="PF02823"/>
    </source>
</evidence>
<feature type="domain" description="ATP synthase F1 complex delta/epsilon subunit N-terminal" evidence="11">
    <location>
        <begin position="21"/>
        <end position="82"/>
    </location>
</feature>
<evidence type="ECO:0000313" key="13">
    <source>
        <dbReference type="Proteomes" id="UP000249396"/>
    </source>
</evidence>
<accession>A0A2W4QUD4</accession>
<dbReference type="EMBL" id="QJPH01000380">
    <property type="protein sequence ID" value="PZN75651.1"/>
    <property type="molecule type" value="Genomic_DNA"/>
</dbReference>
<evidence type="ECO:0000256" key="7">
    <source>
        <dbReference type="ARBA" id="ARBA00023136"/>
    </source>
</evidence>
<dbReference type="SUPFAM" id="SSF51344">
    <property type="entry name" value="Epsilon subunit of F1F0-ATP synthase N-terminal domain"/>
    <property type="match status" value="1"/>
</dbReference>
<evidence type="ECO:0000256" key="10">
    <source>
        <dbReference type="ARBA" id="ARBA00031795"/>
    </source>
</evidence>
<keyword evidence="8" id="KW-0066">ATP synthesis</keyword>
<evidence type="ECO:0000256" key="1">
    <source>
        <dbReference type="ARBA" id="ARBA00003543"/>
    </source>
</evidence>
<organism evidence="12 13">
    <name type="scientific">Candidatus Methylumidiphilus alinenensis</name>
    <dbReference type="NCBI Taxonomy" id="2202197"/>
    <lineage>
        <taxon>Bacteria</taxon>
        <taxon>Pseudomonadati</taxon>
        <taxon>Pseudomonadota</taxon>
        <taxon>Gammaproteobacteria</taxon>
        <taxon>Methylococcales</taxon>
        <taxon>Candidatus Methylumidiphilus</taxon>
    </lineage>
</organism>
<dbReference type="GO" id="GO:0045259">
    <property type="term" value="C:proton-transporting ATP synthase complex"/>
    <property type="evidence" value="ECO:0007669"/>
    <property type="project" value="UniProtKB-KW"/>
</dbReference>
<evidence type="ECO:0000256" key="5">
    <source>
        <dbReference type="ARBA" id="ARBA00022448"/>
    </source>
</evidence>
<comment type="similarity">
    <text evidence="3">Belongs to the ATPase epsilon chain family.</text>
</comment>
<evidence type="ECO:0000256" key="3">
    <source>
        <dbReference type="ARBA" id="ARBA00005712"/>
    </source>
</evidence>